<dbReference type="Proteomes" id="UP000704712">
    <property type="component" value="Unassembled WGS sequence"/>
</dbReference>
<evidence type="ECO:0000313" key="2">
    <source>
        <dbReference type="Proteomes" id="UP000704712"/>
    </source>
</evidence>
<dbReference type="AlphaFoldDB" id="A0A8S9TS42"/>
<accession>A0A8S9TS42</accession>
<sequence>MLLLFRERYGKRLKTSKNDLCHLTKPLPYGGTFTSLGDGAYLEEVQRSKLMYYTIEAALSAIDLHEDSSDEEEEASLKEEEKGSWCQMWNGIRQHGIPEPNINLPEAFCRPYVLTSGPTKMGRPPRITSETTF</sequence>
<dbReference type="EMBL" id="JAACNO010002941">
    <property type="protein sequence ID" value="KAF4129569.1"/>
    <property type="molecule type" value="Genomic_DNA"/>
</dbReference>
<gene>
    <name evidence="1" type="ORF">GN958_ATG21239</name>
</gene>
<protein>
    <submittedName>
        <fullName evidence="1">Uncharacterized protein</fullName>
    </submittedName>
</protein>
<organism evidence="1 2">
    <name type="scientific">Phytophthora infestans</name>
    <name type="common">Potato late blight agent</name>
    <name type="synonym">Botrytis infestans</name>
    <dbReference type="NCBI Taxonomy" id="4787"/>
    <lineage>
        <taxon>Eukaryota</taxon>
        <taxon>Sar</taxon>
        <taxon>Stramenopiles</taxon>
        <taxon>Oomycota</taxon>
        <taxon>Peronosporomycetes</taxon>
        <taxon>Peronosporales</taxon>
        <taxon>Peronosporaceae</taxon>
        <taxon>Phytophthora</taxon>
    </lineage>
</organism>
<comment type="caution">
    <text evidence="1">The sequence shown here is derived from an EMBL/GenBank/DDBJ whole genome shotgun (WGS) entry which is preliminary data.</text>
</comment>
<proteinExistence type="predicted"/>
<name>A0A8S9TS42_PHYIN</name>
<evidence type="ECO:0000313" key="1">
    <source>
        <dbReference type="EMBL" id="KAF4129569.1"/>
    </source>
</evidence>
<reference evidence="1" key="1">
    <citation type="submission" date="2020-03" db="EMBL/GenBank/DDBJ databases">
        <title>Hybrid Assembly of Korean Phytophthora infestans isolates.</title>
        <authorList>
            <person name="Prokchorchik M."/>
            <person name="Lee Y."/>
            <person name="Seo J."/>
            <person name="Cho J.-H."/>
            <person name="Park Y.-E."/>
            <person name="Jang D.-C."/>
            <person name="Im J.-S."/>
            <person name="Choi J.-G."/>
            <person name="Park H.-J."/>
            <person name="Lee G.-B."/>
            <person name="Lee Y.-G."/>
            <person name="Hong S.-Y."/>
            <person name="Cho K."/>
            <person name="Sohn K.H."/>
        </authorList>
    </citation>
    <scope>NUCLEOTIDE SEQUENCE</scope>
    <source>
        <strain evidence="1">KR_2_A2</strain>
    </source>
</reference>